<name>A0A976IEA0_BRELC</name>
<protein>
    <submittedName>
        <fullName evidence="1">Uncharacterized protein</fullName>
    </submittedName>
</protein>
<comment type="caution">
    <text evidence="1">The sequence shown here is derived from an EMBL/GenBank/DDBJ whole genome shotgun (WGS) entry which is preliminary data.</text>
</comment>
<dbReference type="EMBL" id="SHOA02000016">
    <property type="protein sequence ID" value="TDH68521.1"/>
    <property type="molecule type" value="Genomic_DNA"/>
</dbReference>
<evidence type="ECO:0000313" key="1">
    <source>
        <dbReference type="EMBL" id="TDH68521.1"/>
    </source>
</evidence>
<organism evidence="1 2">
    <name type="scientific">Bremia lactucae</name>
    <name type="common">Lettuce downy mildew</name>
    <dbReference type="NCBI Taxonomy" id="4779"/>
    <lineage>
        <taxon>Eukaryota</taxon>
        <taxon>Sar</taxon>
        <taxon>Stramenopiles</taxon>
        <taxon>Oomycota</taxon>
        <taxon>Peronosporomycetes</taxon>
        <taxon>Peronosporales</taxon>
        <taxon>Peronosporaceae</taxon>
        <taxon>Bremia</taxon>
    </lineage>
</organism>
<dbReference type="OrthoDB" id="65904at2759"/>
<proteinExistence type="predicted"/>
<keyword evidence="2" id="KW-1185">Reference proteome</keyword>
<dbReference type="Proteomes" id="UP000294530">
    <property type="component" value="Unassembled WGS sequence"/>
</dbReference>
<gene>
    <name evidence="1" type="ORF">CCR75_004579</name>
</gene>
<reference evidence="1 2" key="1">
    <citation type="journal article" date="2021" name="Genome Biol.">
        <title>AFLAP: assembly-free linkage analysis pipeline using k-mers from genome sequencing data.</title>
        <authorList>
            <person name="Fletcher K."/>
            <person name="Zhang L."/>
            <person name="Gil J."/>
            <person name="Han R."/>
            <person name="Cavanaugh K."/>
            <person name="Michelmore R."/>
        </authorList>
    </citation>
    <scope>NUCLEOTIDE SEQUENCE [LARGE SCALE GENOMIC DNA]</scope>
    <source>
        <strain evidence="1 2">SF5</strain>
    </source>
</reference>
<dbReference type="GeneID" id="94348336"/>
<evidence type="ECO:0000313" key="2">
    <source>
        <dbReference type="Proteomes" id="UP000294530"/>
    </source>
</evidence>
<dbReference type="RefSeq" id="XP_067818020.1">
    <property type="nucleotide sequence ID" value="XM_067962665.1"/>
</dbReference>
<dbReference type="KEGG" id="blac:94348336"/>
<sequence length="107" mass="12343">MSRNAPKVEVYMPIKPTVPLTKELEALYEFMTHQKIAPTAGDREFNGWCIVFLSCRCCVCLRTVLLTDLAKSTEKELDIQIRELENWNFRLNLDEGASWIKGINTHV</sequence>
<accession>A0A976IEA0</accession>
<dbReference type="AlphaFoldDB" id="A0A976IEA0"/>